<proteinExistence type="predicted"/>
<dbReference type="EMBL" id="BEZZ01016321">
    <property type="protein sequence ID" value="GCC38787.1"/>
    <property type="molecule type" value="Genomic_DNA"/>
</dbReference>
<dbReference type="GO" id="GO:0005789">
    <property type="term" value="C:endoplasmic reticulum membrane"/>
    <property type="evidence" value="ECO:0007669"/>
    <property type="project" value="TreeGrafter"/>
</dbReference>
<sequence>MPNPHFSLKAFLSSLLSRKVFVMFQTGQGLLTQEDWLTDDGLQQVFMTNVFGHFLL</sequence>
<dbReference type="Proteomes" id="UP000287033">
    <property type="component" value="Unassembled WGS sequence"/>
</dbReference>
<accession>A0A401T861</accession>
<protein>
    <submittedName>
        <fullName evidence="1">Uncharacterized protein</fullName>
    </submittedName>
</protein>
<dbReference type="OrthoDB" id="9989144at2759"/>
<organism evidence="1 2">
    <name type="scientific">Chiloscyllium punctatum</name>
    <name type="common">Brownbanded bambooshark</name>
    <name type="synonym">Hemiscyllium punctatum</name>
    <dbReference type="NCBI Taxonomy" id="137246"/>
    <lineage>
        <taxon>Eukaryota</taxon>
        <taxon>Metazoa</taxon>
        <taxon>Chordata</taxon>
        <taxon>Craniata</taxon>
        <taxon>Vertebrata</taxon>
        <taxon>Chondrichthyes</taxon>
        <taxon>Elasmobranchii</taxon>
        <taxon>Galeomorphii</taxon>
        <taxon>Galeoidea</taxon>
        <taxon>Orectolobiformes</taxon>
        <taxon>Hemiscylliidae</taxon>
        <taxon>Chiloscyllium</taxon>
    </lineage>
</organism>
<keyword evidence="2" id="KW-1185">Reference proteome</keyword>
<gene>
    <name evidence="1" type="ORF">chiPu_0023152</name>
</gene>
<feature type="non-terminal residue" evidence="1">
    <location>
        <position position="56"/>
    </location>
</feature>
<name>A0A401T861_CHIPU</name>
<dbReference type="GO" id="GO:0000253">
    <property type="term" value="F:3-beta-hydroxysteroid 3-dehydrogenase (NADP+) activity"/>
    <property type="evidence" value="ECO:0007669"/>
    <property type="project" value="TreeGrafter"/>
</dbReference>
<dbReference type="GO" id="GO:0006695">
    <property type="term" value="P:cholesterol biosynthetic process"/>
    <property type="evidence" value="ECO:0007669"/>
    <property type="project" value="TreeGrafter"/>
</dbReference>
<dbReference type="PANTHER" id="PTHR44442:SF1">
    <property type="entry name" value="3-KETO-STEROID REDUCTASE_17-BETA-HYDROXYSTEROID DEHYDROGENASE 7"/>
    <property type="match status" value="1"/>
</dbReference>
<dbReference type="AlphaFoldDB" id="A0A401T861"/>
<comment type="caution">
    <text evidence="1">The sequence shown here is derived from an EMBL/GenBank/DDBJ whole genome shotgun (WGS) entry which is preliminary data.</text>
</comment>
<reference evidence="1 2" key="1">
    <citation type="journal article" date="2018" name="Nat. Ecol. Evol.">
        <title>Shark genomes provide insights into elasmobranch evolution and the origin of vertebrates.</title>
        <authorList>
            <person name="Hara Y"/>
            <person name="Yamaguchi K"/>
            <person name="Onimaru K"/>
            <person name="Kadota M"/>
            <person name="Koyanagi M"/>
            <person name="Keeley SD"/>
            <person name="Tatsumi K"/>
            <person name="Tanaka K"/>
            <person name="Motone F"/>
            <person name="Kageyama Y"/>
            <person name="Nozu R"/>
            <person name="Adachi N"/>
            <person name="Nishimura O"/>
            <person name="Nakagawa R"/>
            <person name="Tanegashima C"/>
            <person name="Kiyatake I"/>
            <person name="Matsumoto R"/>
            <person name="Murakumo K"/>
            <person name="Nishida K"/>
            <person name="Terakita A"/>
            <person name="Kuratani S"/>
            <person name="Sato K"/>
            <person name="Hyodo S Kuraku.S."/>
        </authorList>
    </citation>
    <scope>NUCLEOTIDE SEQUENCE [LARGE SCALE GENOMIC DNA]</scope>
</reference>
<evidence type="ECO:0000313" key="2">
    <source>
        <dbReference type="Proteomes" id="UP000287033"/>
    </source>
</evidence>
<dbReference type="PANTHER" id="PTHR44442">
    <property type="entry name" value="3-KETO-STEROID REDUCTASE"/>
    <property type="match status" value="1"/>
</dbReference>
<dbReference type="InterPro" id="IPR052834">
    <property type="entry name" value="3KSR/17beta-HSD"/>
</dbReference>
<evidence type="ECO:0000313" key="1">
    <source>
        <dbReference type="EMBL" id="GCC38787.1"/>
    </source>
</evidence>
<dbReference type="STRING" id="137246.A0A401T861"/>